<feature type="compositionally biased region" description="Basic residues" evidence="1">
    <location>
        <begin position="184"/>
        <end position="193"/>
    </location>
</feature>
<protein>
    <submittedName>
        <fullName evidence="2">Uncharacterized protein</fullName>
    </submittedName>
</protein>
<feature type="compositionally biased region" description="Basic and acidic residues" evidence="1">
    <location>
        <begin position="203"/>
        <end position="226"/>
    </location>
</feature>
<organism evidence="2">
    <name type="scientific">uncultured Craurococcus sp</name>
    <dbReference type="NCBI Taxonomy" id="1135998"/>
    <lineage>
        <taxon>Bacteria</taxon>
        <taxon>Pseudomonadati</taxon>
        <taxon>Pseudomonadota</taxon>
        <taxon>Alphaproteobacteria</taxon>
        <taxon>Acetobacterales</taxon>
        <taxon>Acetobacteraceae</taxon>
        <taxon>Craurococcus</taxon>
        <taxon>environmental samples</taxon>
    </lineage>
</organism>
<feature type="compositionally biased region" description="Low complexity" evidence="1">
    <location>
        <begin position="247"/>
        <end position="271"/>
    </location>
</feature>
<name>A0A6J4H250_9PROT</name>
<feature type="region of interest" description="Disordered" evidence="1">
    <location>
        <begin position="52"/>
        <end position="320"/>
    </location>
</feature>
<gene>
    <name evidence="2" type="ORF">AVDCRST_MAG27-1199</name>
</gene>
<reference evidence="2" key="1">
    <citation type="submission" date="2020-02" db="EMBL/GenBank/DDBJ databases">
        <authorList>
            <person name="Meier V. D."/>
        </authorList>
    </citation>
    <scope>NUCLEOTIDE SEQUENCE</scope>
    <source>
        <strain evidence="2">AVDCRST_MAG27</strain>
    </source>
</reference>
<dbReference type="AlphaFoldDB" id="A0A6J4H250"/>
<feature type="non-terminal residue" evidence="2">
    <location>
        <position position="320"/>
    </location>
</feature>
<feature type="compositionally biased region" description="Basic and acidic residues" evidence="1">
    <location>
        <begin position="61"/>
        <end position="74"/>
    </location>
</feature>
<feature type="region of interest" description="Disordered" evidence="1">
    <location>
        <begin position="1"/>
        <end position="37"/>
    </location>
</feature>
<evidence type="ECO:0000256" key="1">
    <source>
        <dbReference type="SAM" id="MobiDB-lite"/>
    </source>
</evidence>
<feature type="compositionally biased region" description="Basic and acidic residues" evidence="1">
    <location>
        <begin position="100"/>
        <end position="109"/>
    </location>
</feature>
<sequence>AQPSYRARHGARPRRARHRPAGLAERADPARRALPARRERRCHLAAAAAASLVSARRAGRRREQGRGLGVDRHAGRGAFGTRREQLGAGLRHPCGEPGADPEHGLRHAEGPGAGPVDRHLAHGHHRLPQPALAGLRRGGGGGEGEAGDDQLRHHRQRLARASDDEAGGEGGGHQPPPCALSRGRTARRRRLGRGGRSTDGNGDDLRAAARGEEHPAAGEHGGEALHRRAGGADADGTRHRRDGRGLLGRARASGDAGADPRALRGGAARGTEGAGGAGAADGDARPRSRPEGTRGIRRFPRQGYRDLGARGARERHQARL</sequence>
<dbReference type="EMBL" id="CADCTD010000001">
    <property type="protein sequence ID" value="CAA9210895.1"/>
    <property type="molecule type" value="Genomic_DNA"/>
</dbReference>
<feature type="compositionally biased region" description="Basic residues" evidence="1">
    <location>
        <begin position="1"/>
        <end position="20"/>
    </location>
</feature>
<feature type="compositionally biased region" description="Basic and acidic residues" evidence="1">
    <location>
        <begin position="282"/>
        <end position="294"/>
    </location>
</feature>
<feature type="non-terminal residue" evidence="2">
    <location>
        <position position="1"/>
    </location>
</feature>
<proteinExistence type="predicted"/>
<accession>A0A6J4H250</accession>
<evidence type="ECO:0000313" key="2">
    <source>
        <dbReference type="EMBL" id="CAA9210895.1"/>
    </source>
</evidence>
<feature type="compositionally biased region" description="Basic and acidic residues" evidence="1">
    <location>
        <begin position="303"/>
        <end position="320"/>
    </location>
</feature>